<keyword evidence="1" id="KW-1133">Transmembrane helix</keyword>
<keyword evidence="1" id="KW-0812">Transmembrane</keyword>
<evidence type="ECO:0000313" key="3">
    <source>
        <dbReference type="Proteomes" id="UP000077315"/>
    </source>
</evidence>
<accession>A0A167P1B4</accession>
<dbReference type="AlphaFoldDB" id="A0A167P1B4"/>
<dbReference type="OrthoDB" id="2286148at2759"/>
<sequence>MSETLDLTQLTQTIAALQTHLVSLENIFSSMLHTILVCATYGWTPPELLKATTSMSMNFFTSTLDIKTHKKIIDTYLPIQNMAYFPPATLSIALAQFKPHQLKKDTLLYNLYISEMQALYFLAMIKNLCSLLIHTFAFIIQSCNELALQSFNLKFQMTDSGSTKNYTIDPFKFQ</sequence>
<proteinExistence type="predicted"/>
<evidence type="ECO:0000313" key="2">
    <source>
        <dbReference type="EMBL" id="OAD77059.1"/>
    </source>
</evidence>
<organism evidence="2 3">
    <name type="scientific">Phycomyces blakesleeanus (strain ATCC 8743b / DSM 1359 / FGSC 10004 / NBRC 33097 / NRRL 1555)</name>
    <dbReference type="NCBI Taxonomy" id="763407"/>
    <lineage>
        <taxon>Eukaryota</taxon>
        <taxon>Fungi</taxon>
        <taxon>Fungi incertae sedis</taxon>
        <taxon>Mucoromycota</taxon>
        <taxon>Mucoromycotina</taxon>
        <taxon>Mucoromycetes</taxon>
        <taxon>Mucorales</taxon>
        <taxon>Phycomycetaceae</taxon>
        <taxon>Phycomyces</taxon>
    </lineage>
</organism>
<evidence type="ECO:0000256" key="1">
    <source>
        <dbReference type="SAM" id="Phobius"/>
    </source>
</evidence>
<gene>
    <name evidence="2" type="ORF">PHYBLDRAFT_165551</name>
</gene>
<dbReference type="EMBL" id="KV440975">
    <property type="protein sequence ID" value="OAD77059.1"/>
    <property type="molecule type" value="Genomic_DNA"/>
</dbReference>
<keyword evidence="1" id="KW-0472">Membrane</keyword>
<dbReference type="InParanoid" id="A0A167P1B4"/>
<dbReference type="GeneID" id="28996164"/>
<name>A0A167P1B4_PHYB8</name>
<feature type="transmembrane region" description="Helical" evidence="1">
    <location>
        <begin position="118"/>
        <end position="140"/>
    </location>
</feature>
<dbReference type="RefSeq" id="XP_018295099.1">
    <property type="nucleotide sequence ID" value="XM_018435258.1"/>
</dbReference>
<dbReference type="Proteomes" id="UP000077315">
    <property type="component" value="Unassembled WGS sequence"/>
</dbReference>
<keyword evidence="3" id="KW-1185">Reference proteome</keyword>
<protein>
    <submittedName>
        <fullName evidence="2">Uncharacterized protein</fullName>
    </submittedName>
</protein>
<dbReference type="VEuPathDB" id="FungiDB:PHYBLDRAFT_165551"/>
<reference evidence="3" key="1">
    <citation type="submission" date="2015-06" db="EMBL/GenBank/DDBJ databases">
        <title>Expansion of signal transduction pathways in fungi by whole-genome duplication.</title>
        <authorList>
            <consortium name="DOE Joint Genome Institute"/>
            <person name="Corrochano L.M."/>
            <person name="Kuo A."/>
            <person name="Marcet-Houben M."/>
            <person name="Polaino S."/>
            <person name="Salamov A."/>
            <person name="Villalobos J.M."/>
            <person name="Alvarez M.I."/>
            <person name="Avalos J."/>
            <person name="Benito E.P."/>
            <person name="Benoit I."/>
            <person name="Burger G."/>
            <person name="Camino L.P."/>
            <person name="Canovas D."/>
            <person name="Cerda-Olmedo E."/>
            <person name="Cheng J.-F."/>
            <person name="Dominguez A."/>
            <person name="Elias M."/>
            <person name="Eslava A.P."/>
            <person name="Glaser F."/>
            <person name="Grimwood J."/>
            <person name="Gutierrez G."/>
            <person name="Heitman J."/>
            <person name="Henrissat B."/>
            <person name="Iturriaga E.A."/>
            <person name="Lang B.F."/>
            <person name="Lavin J.L."/>
            <person name="Lee S."/>
            <person name="Li W."/>
            <person name="Lindquist E."/>
            <person name="Lopez-Garcia S."/>
            <person name="Luque E.M."/>
            <person name="Marcos A.T."/>
            <person name="Martin J."/>
            <person name="McCluskey K."/>
            <person name="Medina H.R."/>
            <person name="Miralles-Duran A."/>
            <person name="Miyazaki A."/>
            <person name="Munoz-Torres E."/>
            <person name="Oguiza J.A."/>
            <person name="Ohm R."/>
            <person name="Olmedo M."/>
            <person name="Orejas M."/>
            <person name="Ortiz-Castellanos L."/>
            <person name="Pisabarro A.G."/>
            <person name="Rodriguez-Romero J."/>
            <person name="Ruiz-Herrera J."/>
            <person name="Ruiz-Vazquez R."/>
            <person name="Sanz C."/>
            <person name="Schackwitz W."/>
            <person name="Schmutz J."/>
            <person name="Shahriari M."/>
            <person name="Shelest E."/>
            <person name="Silva-Franco F."/>
            <person name="Soanes D."/>
            <person name="Syed K."/>
            <person name="Tagua V.G."/>
            <person name="Talbot N.J."/>
            <person name="Thon M."/>
            <person name="De vries R.P."/>
            <person name="Wiebenga A."/>
            <person name="Yadav J.S."/>
            <person name="Braun E.L."/>
            <person name="Baker S."/>
            <person name="Garre V."/>
            <person name="Horwitz B."/>
            <person name="Torres-Martinez S."/>
            <person name="Idnurm A."/>
            <person name="Herrera-Estrella A."/>
            <person name="Gabaldon T."/>
            <person name="Grigoriev I.V."/>
        </authorList>
    </citation>
    <scope>NUCLEOTIDE SEQUENCE [LARGE SCALE GENOMIC DNA]</scope>
    <source>
        <strain evidence="3">NRRL 1555(-)</strain>
    </source>
</reference>